<evidence type="ECO:0000256" key="1">
    <source>
        <dbReference type="ARBA" id="ARBA00003195"/>
    </source>
</evidence>
<proteinExistence type="inferred from homology"/>
<evidence type="ECO:0000256" key="9">
    <source>
        <dbReference type="ARBA" id="ARBA00022946"/>
    </source>
</evidence>
<dbReference type="PANTHER" id="PTHR40637">
    <property type="entry name" value="ESSS SUBUNIT OF NADH:UBIQUINONE OXIDOREDUCTASE (COMPLEX I) PROTEIN"/>
    <property type="match status" value="1"/>
</dbReference>
<comment type="similarity">
    <text evidence="3">Belongs to the complex I NDUFB11 subunit family.</text>
</comment>
<evidence type="ECO:0000256" key="3">
    <source>
        <dbReference type="ARBA" id="ARBA00008915"/>
    </source>
</evidence>
<keyword evidence="5" id="KW-0813">Transport</keyword>
<dbReference type="EMBL" id="OZ037944">
    <property type="protein sequence ID" value="CAL1695420.1"/>
    <property type="molecule type" value="Genomic_DNA"/>
</dbReference>
<evidence type="ECO:0000256" key="15">
    <source>
        <dbReference type="ARBA" id="ARBA00031387"/>
    </source>
</evidence>
<feature type="transmembrane region" description="Helical" evidence="18">
    <location>
        <begin position="65"/>
        <end position="83"/>
    </location>
</feature>
<comment type="subcellular location">
    <subcellularLocation>
        <location evidence="2">Mitochondrion inner membrane</location>
        <topology evidence="2">Single-pass membrane protein</topology>
    </subcellularLocation>
</comment>
<evidence type="ECO:0000256" key="2">
    <source>
        <dbReference type="ARBA" id="ARBA00004434"/>
    </source>
</evidence>
<keyword evidence="12" id="KW-0496">Mitochondrion</keyword>
<organism evidence="19 20">
    <name type="scientific">Somion occarium</name>
    <dbReference type="NCBI Taxonomy" id="3059160"/>
    <lineage>
        <taxon>Eukaryota</taxon>
        <taxon>Fungi</taxon>
        <taxon>Dikarya</taxon>
        <taxon>Basidiomycota</taxon>
        <taxon>Agaricomycotina</taxon>
        <taxon>Agaricomycetes</taxon>
        <taxon>Polyporales</taxon>
        <taxon>Cerrenaceae</taxon>
        <taxon>Somion</taxon>
    </lineage>
</organism>
<keyword evidence="7 18" id="KW-0812">Transmembrane</keyword>
<feature type="region of interest" description="Disordered" evidence="17">
    <location>
        <begin position="1"/>
        <end position="59"/>
    </location>
</feature>
<keyword evidence="13 18" id="KW-0472">Membrane</keyword>
<accession>A0ABP1CI88</accession>
<dbReference type="Proteomes" id="UP001497453">
    <property type="component" value="Chromosome 1"/>
</dbReference>
<keyword evidence="11 18" id="KW-1133">Transmembrane helix</keyword>
<evidence type="ECO:0000313" key="20">
    <source>
        <dbReference type="Proteomes" id="UP001497453"/>
    </source>
</evidence>
<evidence type="ECO:0000256" key="17">
    <source>
        <dbReference type="SAM" id="MobiDB-lite"/>
    </source>
</evidence>
<gene>
    <name evidence="19" type="ORF">GFSPODELE1_LOCUS743</name>
</gene>
<evidence type="ECO:0000256" key="13">
    <source>
        <dbReference type="ARBA" id="ARBA00023136"/>
    </source>
</evidence>
<dbReference type="InterPro" id="IPR019329">
    <property type="entry name" value="NADH_UbQ_OxRdtase_ESSS_su"/>
</dbReference>
<keyword evidence="10" id="KW-0249">Electron transport</keyword>
<comment type="function">
    <text evidence="1">Accessory subunit of the mitochondrial membrane respiratory chain NADH dehydrogenase (Complex I), that is believed not to be involved in catalysis. Complex I functions in the transfer of electrons from NADH to the respiratory chain. The immediate electron acceptor for the enzyme is believed to be ubiquinone.</text>
</comment>
<evidence type="ECO:0000256" key="18">
    <source>
        <dbReference type="SAM" id="Phobius"/>
    </source>
</evidence>
<keyword evidence="20" id="KW-1185">Reference proteome</keyword>
<reference evidence="20" key="1">
    <citation type="submission" date="2024-04" db="EMBL/GenBank/DDBJ databases">
        <authorList>
            <person name="Shaw F."/>
            <person name="Minotto A."/>
        </authorList>
    </citation>
    <scope>NUCLEOTIDE SEQUENCE [LARGE SCALE GENOMIC DNA]</scope>
</reference>
<evidence type="ECO:0000256" key="16">
    <source>
        <dbReference type="ARBA" id="ARBA00046528"/>
    </source>
</evidence>
<evidence type="ECO:0000256" key="10">
    <source>
        <dbReference type="ARBA" id="ARBA00022982"/>
    </source>
</evidence>
<evidence type="ECO:0000256" key="6">
    <source>
        <dbReference type="ARBA" id="ARBA00022660"/>
    </source>
</evidence>
<keyword evidence="9" id="KW-0809">Transit peptide</keyword>
<sequence>MQPSLLLRTLRAGASRRLPSTGRRYASGGHGHGHGPQYNEPTGWIFGEKPPPPGQKRKKQGWENLWYVGMYGGMVLAGVLLYYKPDTTIQTWALQEAKARMEARGEKTDYP</sequence>
<comment type="subunit">
    <text evidence="16">Complex I is composed of 45 different subunits. Interacts with BCAP31.</text>
</comment>
<evidence type="ECO:0000256" key="7">
    <source>
        <dbReference type="ARBA" id="ARBA00022692"/>
    </source>
</evidence>
<evidence type="ECO:0000256" key="14">
    <source>
        <dbReference type="ARBA" id="ARBA00030753"/>
    </source>
</evidence>
<evidence type="ECO:0000256" key="12">
    <source>
        <dbReference type="ARBA" id="ARBA00023128"/>
    </source>
</evidence>
<name>A0ABP1CI88_9APHY</name>
<dbReference type="PANTHER" id="PTHR40637:SF1">
    <property type="entry name" value="ESSS SUBUNIT OF NADH:UBIQUINONE OXIDOREDUCTASE (COMPLEX I) PROTEIN"/>
    <property type="match status" value="1"/>
</dbReference>
<evidence type="ECO:0000256" key="5">
    <source>
        <dbReference type="ARBA" id="ARBA00022448"/>
    </source>
</evidence>
<evidence type="ECO:0000256" key="4">
    <source>
        <dbReference type="ARBA" id="ARBA00018632"/>
    </source>
</evidence>
<keyword evidence="8" id="KW-0999">Mitochondrion inner membrane</keyword>
<keyword evidence="6" id="KW-0679">Respiratory chain</keyword>
<evidence type="ECO:0000313" key="19">
    <source>
        <dbReference type="EMBL" id="CAL1695420.1"/>
    </source>
</evidence>
<evidence type="ECO:0000256" key="11">
    <source>
        <dbReference type="ARBA" id="ARBA00022989"/>
    </source>
</evidence>
<protein>
    <recommendedName>
        <fullName evidence="4">NADH dehydrogenase [ubiquinone] 1 beta subcomplex subunit 11, mitochondrial</fullName>
    </recommendedName>
    <alternativeName>
        <fullName evidence="15">Complex I-ESSS</fullName>
    </alternativeName>
    <alternativeName>
        <fullName evidence="14">NADH-ubiquinone oxidoreductase ESSS subunit</fullName>
    </alternativeName>
</protein>
<dbReference type="Pfam" id="PF10183">
    <property type="entry name" value="ESSS"/>
    <property type="match status" value="1"/>
</dbReference>
<evidence type="ECO:0000256" key="8">
    <source>
        <dbReference type="ARBA" id="ARBA00022792"/>
    </source>
</evidence>